<dbReference type="InterPro" id="IPR015422">
    <property type="entry name" value="PyrdxlP-dep_Trfase_small"/>
</dbReference>
<protein>
    <submittedName>
        <fullName evidence="4">Glutamate-1-semialdehyde 2,1-aminomutase</fullName>
    </submittedName>
</protein>
<dbReference type="InterPro" id="IPR015421">
    <property type="entry name" value="PyrdxlP-dep_Trfase_major"/>
</dbReference>
<evidence type="ECO:0000313" key="5">
    <source>
        <dbReference type="Proteomes" id="UP000186406"/>
    </source>
</evidence>
<accession>A0A1M7ZFB3</accession>
<gene>
    <name evidence="4" type="ORF">SAMN02745172_01429</name>
</gene>
<dbReference type="AlphaFoldDB" id="A0A1M7ZFB3"/>
<evidence type="ECO:0000256" key="2">
    <source>
        <dbReference type="ARBA" id="ARBA00022898"/>
    </source>
</evidence>
<dbReference type="Proteomes" id="UP000186406">
    <property type="component" value="Unassembled WGS sequence"/>
</dbReference>
<dbReference type="STRING" id="1123029.SAMN02745172_01429"/>
<dbReference type="SUPFAM" id="SSF53383">
    <property type="entry name" value="PLP-dependent transferases"/>
    <property type="match status" value="1"/>
</dbReference>
<dbReference type="RefSeq" id="WP_073626916.1">
    <property type="nucleotide sequence ID" value="NZ_FRXO01000002.1"/>
</dbReference>
<evidence type="ECO:0000256" key="1">
    <source>
        <dbReference type="ARBA" id="ARBA00001933"/>
    </source>
</evidence>
<proteinExistence type="inferred from homology"/>
<dbReference type="InterPro" id="IPR005814">
    <property type="entry name" value="Aminotrans_3"/>
</dbReference>
<organism evidence="4 5">
    <name type="scientific">Pseudoxanthobacter soli DSM 19599</name>
    <dbReference type="NCBI Taxonomy" id="1123029"/>
    <lineage>
        <taxon>Bacteria</taxon>
        <taxon>Pseudomonadati</taxon>
        <taxon>Pseudomonadota</taxon>
        <taxon>Alphaproteobacteria</taxon>
        <taxon>Hyphomicrobiales</taxon>
        <taxon>Segnochrobactraceae</taxon>
        <taxon>Pseudoxanthobacter</taxon>
    </lineage>
</organism>
<dbReference type="Gene3D" id="3.90.1150.10">
    <property type="entry name" value="Aspartate Aminotransferase, domain 1"/>
    <property type="match status" value="1"/>
</dbReference>
<sequence length="419" mass="44969">MNALTVPFGVSSRARSLPPLDGKGFTVARSQGARLFDTEGRSFVDYGMAMGATLVGHAHPEVVEACTKALENGPMPGFPNDIEEAAGAALARIGGARVTRVTFTTTGTEAVHLACRIARANTGRRLIAKAVGGYDGWFDPVRFGLVESAEAERTNERPVKEDTTLFRVNDIGDLDALFEEMGGDLAAILVEPMLGNTGCLVPERSFFEHLTRRARENGTMIIADEVMVGLRRGVKLVSEDLGLMPDLVTLGKAIGSGVPVAAVLGTPKAFEVVEDGTVPCFGTYHGNPLVASAVLATMKLLEDQSHYTRLFDWGAALRRAVEDAFAAEGITAITTGFDSVFSLWFTDKAPRVYEEAKAKVRPEATKQVSDSLRRHGVVGLPSPWGRYFISLAHGEAEMEITVNAFREAARDLARSGLKG</sequence>
<dbReference type="GO" id="GO:0008483">
    <property type="term" value="F:transaminase activity"/>
    <property type="evidence" value="ECO:0007669"/>
    <property type="project" value="InterPro"/>
</dbReference>
<dbReference type="EMBL" id="FRXO01000002">
    <property type="protein sequence ID" value="SHO63563.1"/>
    <property type="molecule type" value="Genomic_DNA"/>
</dbReference>
<dbReference type="Gene3D" id="3.40.640.10">
    <property type="entry name" value="Type I PLP-dependent aspartate aminotransferase-like (Major domain)"/>
    <property type="match status" value="1"/>
</dbReference>
<dbReference type="GO" id="GO:0030170">
    <property type="term" value="F:pyridoxal phosphate binding"/>
    <property type="evidence" value="ECO:0007669"/>
    <property type="project" value="InterPro"/>
</dbReference>
<evidence type="ECO:0000256" key="3">
    <source>
        <dbReference type="RuleBase" id="RU003560"/>
    </source>
</evidence>
<evidence type="ECO:0000313" key="4">
    <source>
        <dbReference type="EMBL" id="SHO63563.1"/>
    </source>
</evidence>
<dbReference type="PROSITE" id="PS00600">
    <property type="entry name" value="AA_TRANSFER_CLASS_3"/>
    <property type="match status" value="1"/>
</dbReference>
<keyword evidence="2 3" id="KW-0663">Pyridoxal phosphate</keyword>
<dbReference type="PANTHER" id="PTHR43713:SF3">
    <property type="entry name" value="GLUTAMATE-1-SEMIALDEHYDE 2,1-AMINOMUTASE 1, CHLOROPLASTIC-RELATED"/>
    <property type="match status" value="1"/>
</dbReference>
<reference evidence="4 5" key="1">
    <citation type="submission" date="2016-12" db="EMBL/GenBank/DDBJ databases">
        <authorList>
            <person name="Song W.-J."/>
            <person name="Kurnit D.M."/>
        </authorList>
    </citation>
    <scope>NUCLEOTIDE SEQUENCE [LARGE SCALE GENOMIC DNA]</scope>
    <source>
        <strain evidence="4 5">DSM 19599</strain>
    </source>
</reference>
<dbReference type="InterPro" id="IPR015424">
    <property type="entry name" value="PyrdxlP-dep_Trfase"/>
</dbReference>
<dbReference type="PANTHER" id="PTHR43713">
    <property type="entry name" value="GLUTAMATE-1-SEMIALDEHYDE 2,1-AMINOMUTASE"/>
    <property type="match status" value="1"/>
</dbReference>
<dbReference type="Pfam" id="PF00202">
    <property type="entry name" value="Aminotran_3"/>
    <property type="match status" value="1"/>
</dbReference>
<dbReference type="InterPro" id="IPR049704">
    <property type="entry name" value="Aminotrans_3_PPA_site"/>
</dbReference>
<comment type="similarity">
    <text evidence="3">Belongs to the class-III pyridoxal-phosphate-dependent aminotransferase family.</text>
</comment>
<dbReference type="OrthoDB" id="9801052at2"/>
<keyword evidence="5" id="KW-1185">Reference proteome</keyword>
<name>A0A1M7ZFB3_9HYPH</name>
<comment type="cofactor">
    <cofactor evidence="1">
        <name>pyridoxal 5'-phosphate</name>
        <dbReference type="ChEBI" id="CHEBI:597326"/>
    </cofactor>
</comment>